<reference evidence="10" key="1">
    <citation type="submission" date="2021-01" db="EMBL/GenBank/DDBJ databases">
        <authorList>
            <person name="Corre E."/>
            <person name="Pelletier E."/>
            <person name="Niang G."/>
            <person name="Scheremetjew M."/>
            <person name="Finn R."/>
            <person name="Kale V."/>
            <person name="Holt S."/>
            <person name="Cochrane G."/>
            <person name="Meng A."/>
            <person name="Brown T."/>
            <person name="Cohen L."/>
        </authorList>
    </citation>
    <scope>NUCLEOTIDE SEQUENCE</scope>
    <source>
        <strain evidence="10">GSBS06</strain>
    </source>
</reference>
<dbReference type="InterPro" id="IPR017930">
    <property type="entry name" value="Myb_dom"/>
</dbReference>
<dbReference type="PANTHER" id="PTHR46621:SF1">
    <property type="entry name" value="SNRNA-ACTIVATING PROTEIN COMPLEX SUBUNIT 4"/>
    <property type="match status" value="1"/>
</dbReference>
<feature type="domain" description="SANT" evidence="8">
    <location>
        <begin position="396"/>
        <end position="448"/>
    </location>
</feature>
<protein>
    <submittedName>
        <fullName evidence="10">Uncharacterized protein</fullName>
    </submittedName>
</protein>
<evidence type="ECO:0000256" key="3">
    <source>
        <dbReference type="ARBA" id="ARBA00023125"/>
    </source>
</evidence>
<evidence type="ECO:0000259" key="7">
    <source>
        <dbReference type="PROSITE" id="PS50090"/>
    </source>
</evidence>
<dbReference type="Pfam" id="PF00249">
    <property type="entry name" value="Myb_DNA-binding"/>
    <property type="match status" value="1"/>
</dbReference>
<dbReference type="GO" id="GO:0042796">
    <property type="term" value="P:snRNA transcription by RNA polymerase III"/>
    <property type="evidence" value="ECO:0007669"/>
    <property type="project" value="TreeGrafter"/>
</dbReference>
<dbReference type="SMART" id="SM00717">
    <property type="entry name" value="SANT"/>
    <property type="match status" value="3"/>
</dbReference>
<proteinExistence type="predicted"/>
<keyword evidence="5" id="KW-0539">Nucleus</keyword>
<gene>
    <name evidence="10" type="ORF">ASTO00021_LOCUS13268</name>
</gene>
<dbReference type="Pfam" id="PF13921">
    <property type="entry name" value="Myb_DNA-bind_6"/>
    <property type="match status" value="1"/>
</dbReference>
<feature type="domain" description="HTH myb-type" evidence="9">
    <location>
        <begin position="83"/>
        <end position="134"/>
    </location>
</feature>
<feature type="compositionally biased region" description="Basic and acidic residues" evidence="6">
    <location>
        <begin position="131"/>
        <end position="148"/>
    </location>
</feature>
<feature type="domain" description="SANT" evidence="8">
    <location>
        <begin position="82"/>
        <end position="134"/>
    </location>
</feature>
<dbReference type="Gene3D" id="1.10.10.60">
    <property type="entry name" value="Homeodomain-like"/>
    <property type="match status" value="3"/>
</dbReference>
<evidence type="ECO:0000259" key="9">
    <source>
        <dbReference type="PROSITE" id="PS51294"/>
    </source>
</evidence>
<feature type="region of interest" description="Disordered" evidence="6">
    <location>
        <begin position="276"/>
        <end position="310"/>
    </location>
</feature>
<dbReference type="AlphaFoldDB" id="A0A7S3PLD0"/>
<feature type="domain" description="Myb-like" evidence="7">
    <location>
        <begin position="399"/>
        <end position="444"/>
    </location>
</feature>
<dbReference type="PROSITE" id="PS50090">
    <property type="entry name" value="MYB_LIKE"/>
    <property type="match status" value="3"/>
</dbReference>
<evidence type="ECO:0000256" key="5">
    <source>
        <dbReference type="ARBA" id="ARBA00023242"/>
    </source>
</evidence>
<dbReference type="GO" id="GO:0042795">
    <property type="term" value="P:snRNA transcription by RNA polymerase II"/>
    <property type="evidence" value="ECO:0007669"/>
    <property type="project" value="TreeGrafter"/>
</dbReference>
<dbReference type="NCBIfam" id="TIGR01557">
    <property type="entry name" value="myb_SHAQKYF"/>
    <property type="match status" value="1"/>
</dbReference>
<dbReference type="PROSITE" id="PS51293">
    <property type="entry name" value="SANT"/>
    <property type="match status" value="2"/>
</dbReference>
<keyword evidence="4" id="KW-0804">Transcription</keyword>
<dbReference type="InterPro" id="IPR017884">
    <property type="entry name" value="SANT_dom"/>
</dbReference>
<feature type="domain" description="Myb-like" evidence="7">
    <location>
        <begin position="27"/>
        <end position="78"/>
    </location>
</feature>
<keyword evidence="1" id="KW-0677">Repeat</keyword>
<name>A0A7S3PLD0_9STRA</name>
<accession>A0A7S3PLD0</accession>
<dbReference type="GO" id="GO:0001006">
    <property type="term" value="F:RNA polymerase III type 3 promoter sequence-specific DNA binding"/>
    <property type="evidence" value="ECO:0007669"/>
    <property type="project" value="TreeGrafter"/>
</dbReference>
<sequence>MPAYMKPSQKFQVSSNSDSDSHESMRRRKFSKHTWTTEEDTILEEAIEKYGEKSWTKIASLLKGRVGKQCRDRWCNHLRPAVKKGNWTKEEDNLLFEAHRKYGNQWAEIARQILPGRTDLSVKNRYYSTLRRADRKQARAERVRERDSTKRKRNKESDSDSSDLSEDEIETADRTSSSVPNKKLRTFSPTNSPTNRFSSLNTNRKKIDNNSENASTVVNTVVKGEQVKSESAGEKQTGTSLGDSLNLAQLIQQQQNLASVLSGNWATGSLPGSFSSINGNLLSQQSPSTSQADSHEGSESKNDDNTNKKSQAADLSTNVAMALFQLQNNLNPQLFALQSLVQQSNQIQLAAALQQQGNLENKLNQTSNNSNNTSQTPIPRAYANGRAVSGAYPGTENTGRWSHEEHSKFLEGMNMFGNKNWTCIADVVKTRTVVQVRTHAQKYFKKLRKQKLEKGISGDLPEEEETKSASASEMSVDVDASNYIGQNINSVSAASMLLALQQA</sequence>
<evidence type="ECO:0000259" key="8">
    <source>
        <dbReference type="PROSITE" id="PS51293"/>
    </source>
</evidence>
<dbReference type="SUPFAM" id="SSF46689">
    <property type="entry name" value="Homeodomain-like"/>
    <property type="match status" value="2"/>
</dbReference>
<dbReference type="EMBL" id="HBIN01017393">
    <property type="protein sequence ID" value="CAE0443171.1"/>
    <property type="molecule type" value="Transcribed_RNA"/>
</dbReference>
<feature type="domain" description="HTH myb-type" evidence="9">
    <location>
        <begin position="27"/>
        <end position="82"/>
    </location>
</feature>
<feature type="compositionally biased region" description="Acidic residues" evidence="6">
    <location>
        <begin position="159"/>
        <end position="170"/>
    </location>
</feature>
<feature type="compositionally biased region" description="Polar residues" evidence="6">
    <location>
        <begin position="187"/>
        <end position="202"/>
    </location>
</feature>
<feature type="region of interest" description="Disordered" evidence="6">
    <location>
        <begin position="1"/>
        <end position="35"/>
    </location>
</feature>
<dbReference type="FunFam" id="1.10.10.60:FF:000010">
    <property type="entry name" value="Transcriptional activator Myb isoform A"/>
    <property type="match status" value="1"/>
</dbReference>
<organism evidence="10">
    <name type="scientific">Aplanochytrium stocchinoi</name>
    <dbReference type="NCBI Taxonomy" id="215587"/>
    <lineage>
        <taxon>Eukaryota</taxon>
        <taxon>Sar</taxon>
        <taxon>Stramenopiles</taxon>
        <taxon>Bigyra</taxon>
        <taxon>Labyrinthulomycetes</taxon>
        <taxon>Thraustochytrida</taxon>
        <taxon>Thraustochytriidae</taxon>
        <taxon>Aplanochytrium</taxon>
    </lineage>
</organism>
<feature type="compositionally biased region" description="Polar residues" evidence="6">
    <location>
        <begin position="210"/>
        <end position="219"/>
    </location>
</feature>
<evidence type="ECO:0000256" key="1">
    <source>
        <dbReference type="ARBA" id="ARBA00022737"/>
    </source>
</evidence>
<feature type="domain" description="Myb-like" evidence="7">
    <location>
        <begin position="79"/>
        <end position="130"/>
    </location>
</feature>
<feature type="compositionally biased region" description="Basic and acidic residues" evidence="6">
    <location>
        <begin position="293"/>
        <end position="307"/>
    </location>
</feature>
<dbReference type="InterPro" id="IPR009057">
    <property type="entry name" value="Homeodomain-like_sf"/>
</dbReference>
<dbReference type="PANTHER" id="PTHR46621">
    <property type="entry name" value="SNRNA-ACTIVATING PROTEIN COMPLEX SUBUNIT 4"/>
    <property type="match status" value="1"/>
</dbReference>
<feature type="region of interest" description="Disordered" evidence="6">
    <location>
        <begin position="131"/>
        <end position="220"/>
    </location>
</feature>
<feature type="compositionally biased region" description="Polar residues" evidence="6">
    <location>
        <begin position="276"/>
        <end position="292"/>
    </location>
</feature>
<feature type="domain" description="HTH myb-type" evidence="9">
    <location>
        <begin position="397"/>
        <end position="448"/>
    </location>
</feature>
<dbReference type="InterPro" id="IPR006447">
    <property type="entry name" value="Myb_dom_plants"/>
</dbReference>
<dbReference type="GO" id="GO:0019185">
    <property type="term" value="C:snRNA-activating protein complex"/>
    <property type="evidence" value="ECO:0007669"/>
    <property type="project" value="TreeGrafter"/>
</dbReference>
<evidence type="ECO:0000256" key="6">
    <source>
        <dbReference type="SAM" id="MobiDB-lite"/>
    </source>
</evidence>
<dbReference type="GO" id="GO:0000978">
    <property type="term" value="F:RNA polymerase II cis-regulatory region sequence-specific DNA binding"/>
    <property type="evidence" value="ECO:0007669"/>
    <property type="project" value="TreeGrafter"/>
</dbReference>
<evidence type="ECO:0000256" key="2">
    <source>
        <dbReference type="ARBA" id="ARBA00023015"/>
    </source>
</evidence>
<evidence type="ECO:0000256" key="4">
    <source>
        <dbReference type="ARBA" id="ARBA00023163"/>
    </source>
</evidence>
<evidence type="ECO:0000313" key="10">
    <source>
        <dbReference type="EMBL" id="CAE0443171.1"/>
    </source>
</evidence>
<keyword evidence="2" id="KW-0805">Transcription regulation</keyword>
<dbReference type="InterPro" id="IPR051575">
    <property type="entry name" value="Myb-like_DNA-bd"/>
</dbReference>
<dbReference type="PROSITE" id="PS51294">
    <property type="entry name" value="HTH_MYB"/>
    <property type="match status" value="3"/>
</dbReference>
<dbReference type="InterPro" id="IPR001005">
    <property type="entry name" value="SANT/Myb"/>
</dbReference>
<keyword evidence="3" id="KW-0238">DNA-binding</keyword>
<dbReference type="CDD" id="cd00167">
    <property type="entry name" value="SANT"/>
    <property type="match status" value="3"/>
</dbReference>